<dbReference type="EMBL" id="GDRN01063550">
    <property type="protein sequence ID" value="JAI64965.1"/>
    <property type="molecule type" value="Transcribed_RNA"/>
</dbReference>
<evidence type="ECO:0000256" key="5">
    <source>
        <dbReference type="ARBA" id="ARBA00022679"/>
    </source>
</evidence>
<name>A0A0P4WLI0_SCYOL</name>
<dbReference type="AlphaFoldDB" id="A0A0P4WLI0"/>
<dbReference type="EMBL" id="GDRN01063552">
    <property type="protein sequence ID" value="JAI64963.1"/>
    <property type="molecule type" value="Transcribed_RNA"/>
</dbReference>
<dbReference type="GO" id="GO:0005634">
    <property type="term" value="C:nucleus"/>
    <property type="evidence" value="ECO:0007669"/>
    <property type="project" value="TreeGrafter"/>
</dbReference>
<dbReference type="InterPro" id="IPR018094">
    <property type="entry name" value="Thymidylate_kinase"/>
</dbReference>
<keyword evidence="5" id="KW-0808">Transferase</keyword>
<evidence type="ECO:0000256" key="3">
    <source>
        <dbReference type="ARBA" id="ARBA00012980"/>
    </source>
</evidence>
<dbReference type="GO" id="GO:0006233">
    <property type="term" value="P:dTDP biosynthetic process"/>
    <property type="evidence" value="ECO:0007669"/>
    <property type="project" value="InterPro"/>
</dbReference>
<evidence type="ECO:0000256" key="7">
    <source>
        <dbReference type="ARBA" id="ARBA00022741"/>
    </source>
</evidence>
<dbReference type="InterPro" id="IPR039430">
    <property type="entry name" value="Thymidylate_kin-like_dom"/>
</dbReference>
<dbReference type="SUPFAM" id="SSF52540">
    <property type="entry name" value="P-loop containing nucleoside triphosphate hydrolases"/>
    <property type="match status" value="1"/>
</dbReference>
<dbReference type="EMBL" id="GDRN01063551">
    <property type="protein sequence ID" value="JAI64964.1"/>
    <property type="molecule type" value="Transcribed_RNA"/>
</dbReference>
<comment type="pathway">
    <text evidence="1">Pyrimidine metabolism; dTTP biosynthesis.</text>
</comment>
<dbReference type="GO" id="GO:0006227">
    <property type="term" value="P:dUDP biosynthetic process"/>
    <property type="evidence" value="ECO:0007669"/>
    <property type="project" value="TreeGrafter"/>
</dbReference>
<dbReference type="PROSITE" id="PS01331">
    <property type="entry name" value="THYMIDYLATE_KINASE"/>
    <property type="match status" value="1"/>
</dbReference>
<dbReference type="GO" id="GO:0004798">
    <property type="term" value="F:dTMP kinase activity"/>
    <property type="evidence" value="ECO:0007669"/>
    <property type="project" value="UniProtKB-EC"/>
</dbReference>
<sequence length="223" mass="24897">MNQSACNNTTSVAAPPRRGALIVIEGCDRTGKTTQAKKLVEYLNGSDRKAMFMRFPDRTTQIGSLIDGYLSRGVNLEDHVIHLLFSANRWENHPRIVSALKSGTSVIIDRYAFSGVAFSAAKDGLGLEWCKGSDAGLPKPDTVLFLDLPLEQAALRGEYGGERYENLKFQQKVYKNYMALKDDTWVMIDASRSIEEVQRSMEAALEKVMKESKFGPLPGLWWS</sequence>
<keyword evidence="7" id="KW-0547">Nucleotide-binding</keyword>
<evidence type="ECO:0000256" key="1">
    <source>
        <dbReference type="ARBA" id="ARBA00004992"/>
    </source>
</evidence>
<feature type="domain" description="Thymidylate kinase-like" evidence="10">
    <location>
        <begin position="24"/>
        <end position="200"/>
    </location>
</feature>
<dbReference type="EC" id="2.7.4.9" evidence="3"/>
<keyword evidence="8" id="KW-0418">Kinase</keyword>
<protein>
    <recommendedName>
        <fullName evidence="4">Thymidylate kinase</fullName>
        <ecNumber evidence="3">2.7.4.9</ecNumber>
    </recommendedName>
</protein>
<evidence type="ECO:0000256" key="4">
    <source>
        <dbReference type="ARBA" id="ARBA00017144"/>
    </source>
</evidence>
<dbReference type="PANTHER" id="PTHR10344:SF1">
    <property type="entry name" value="THYMIDYLATE KINASE"/>
    <property type="match status" value="1"/>
</dbReference>
<dbReference type="InterPro" id="IPR027417">
    <property type="entry name" value="P-loop_NTPase"/>
</dbReference>
<dbReference type="NCBIfam" id="TIGR00041">
    <property type="entry name" value="DTMP_kinase"/>
    <property type="match status" value="1"/>
</dbReference>
<dbReference type="InterPro" id="IPR018095">
    <property type="entry name" value="Thymidylate_kin_CS"/>
</dbReference>
<dbReference type="GO" id="GO:0005829">
    <property type="term" value="C:cytosol"/>
    <property type="evidence" value="ECO:0007669"/>
    <property type="project" value="TreeGrafter"/>
</dbReference>
<dbReference type="GO" id="GO:0006235">
    <property type="term" value="P:dTTP biosynthetic process"/>
    <property type="evidence" value="ECO:0007669"/>
    <property type="project" value="TreeGrafter"/>
</dbReference>
<dbReference type="EMBL" id="GDRN01063553">
    <property type="protein sequence ID" value="JAI64962.1"/>
    <property type="molecule type" value="Transcribed_RNA"/>
</dbReference>
<dbReference type="EMBL" id="GDRN01063549">
    <property type="protein sequence ID" value="JAI64966.1"/>
    <property type="molecule type" value="Transcribed_RNA"/>
</dbReference>
<accession>A0A0P4WLI0</accession>
<dbReference type="FunFam" id="3.40.50.300:FF:000679">
    <property type="entry name" value="Thymidylate kinase"/>
    <property type="match status" value="1"/>
</dbReference>
<dbReference type="PANTHER" id="PTHR10344">
    <property type="entry name" value="THYMIDYLATE KINASE"/>
    <property type="match status" value="1"/>
</dbReference>
<evidence type="ECO:0000256" key="8">
    <source>
        <dbReference type="ARBA" id="ARBA00022777"/>
    </source>
</evidence>
<dbReference type="Pfam" id="PF02223">
    <property type="entry name" value="Thymidylate_kin"/>
    <property type="match status" value="1"/>
</dbReference>
<dbReference type="GO" id="GO:0004550">
    <property type="term" value="F:nucleoside diphosphate kinase activity"/>
    <property type="evidence" value="ECO:0007669"/>
    <property type="project" value="TreeGrafter"/>
</dbReference>
<dbReference type="HAMAP" id="MF_00165">
    <property type="entry name" value="Thymidylate_kinase"/>
    <property type="match status" value="1"/>
</dbReference>
<comment type="similarity">
    <text evidence="2">Belongs to the thymidylate kinase family.</text>
</comment>
<evidence type="ECO:0000256" key="2">
    <source>
        <dbReference type="ARBA" id="ARBA00009776"/>
    </source>
</evidence>
<dbReference type="Gene3D" id="3.40.50.300">
    <property type="entry name" value="P-loop containing nucleotide triphosphate hydrolases"/>
    <property type="match status" value="1"/>
</dbReference>
<dbReference type="GO" id="GO:0005739">
    <property type="term" value="C:mitochondrion"/>
    <property type="evidence" value="ECO:0007669"/>
    <property type="project" value="TreeGrafter"/>
</dbReference>
<proteinExistence type="inferred from homology"/>
<keyword evidence="9" id="KW-0067">ATP-binding</keyword>
<evidence type="ECO:0000313" key="11">
    <source>
        <dbReference type="EMBL" id="JAI64965.1"/>
    </source>
</evidence>
<dbReference type="CDD" id="cd01672">
    <property type="entry name" value="TMPK"/>
    <property type="match status" value="1"/>
</dbReference>
<organism evidence="11">
    <name type="scientific">Scylla olivacea</name>
    <name type="common">Orange mud crab</name>
    <name type="synonym">Cancer olivacea</name>
    <dbReference type="NCBI Taxonomy" id="85551"/>
    <lineage>
        <taxon>Eukaryota</taxon>
        <taxon>Metazoa</taxon>
        <taxon>Ecdysozoa</taxon>
        <taxon>Arthropoda</taxon>
        <taxon>Crustacea</taxon>
        <taxon>Multicrustacea</taxon>
        <taxon>Malacostraca</taxon>
        <taxon>Eumalacostraca</taxon>
        <taxon>Eucarida</taxon>
        <taxon>Decapoda</taxon>
        <taxon>Pleocyemata</taxon>
        <taxon>Brachyura</taxon>
        <taxon>Eubrachyura</taxon>
        <taxon>Portunoidea</taxon>
        <taxon>Portunidae</taxon>
        <taxon>Portuninae</taxon>
        <taxon>Scylla</taxon>
    </lineage>
</organism>
<evidence type="ECO:0000256" key="6">
    <source>
        <dbReference type="ARBA" id="ARBA00022727"/>
    </source>
</evidence>
<reference evidence="11" key="1">
    <citation type="submission" date="2015-09" db="EMBL/GenBank/DDBJ databases">
        <title>Scylla olivacea transcriptome.</title>
        <authorList>
            <person name="Ikhwanuddin M."/>
        </authorList>
    </citation>
    <scope>NUCLEOTIDE SEQUENCE</scope>
</reference>
<keyword evidence="6" id="KW-0545">Nucleotide biosynthesis</keyword>
<dbReference type="GO" id="GO:0005524">
    <property type="term" value="F:ATP binding"/>
    <property type="evidence" value="ECO:0007669"/>
    <property type="project" value="UniProtKB-KW"/>
</dbReference>
<evidence type="ECO:0000259" key="10">
    <source>
        <dbReference type="Pfam" id="PF02223"/>
    </source>
</evidence>
<evidence type="ECO:0000256" key="9">
    <source>
        <dbReference type="ARBA" id="ARBA00022840"/>
    </source>
</evidence>